<keyword evidence="6" id="KW-0418">Kinase</keyword>
<dbReference type="PANTHER" id="PTHR41523:SF8">
    <property type="entry name" value="ETHYLENE RESPONSE SENSOR PROTEIN"/>
    <property type="match status" value="1"/>
</dbReference>
<evidence type="ECO:0000256" key="8">
    <source>
        <dbReference type="SAM" id="Phobius"/>
    </source>
</evidence>
<dbReference type="GO" id="GO:0005524">
    <property type="term" value="F:ATP binding"/>
    <property type="evidence" value="ECO:0007669"/>
    <property type="project" value="UniProtKB-KW"/>
</dbReference>
<keyword evidence="8" id="KW-1133">Transmembrane helix</keyword>
<keyword evidence="5" id="KW-0547">Nucleotide-binding</keyword>
<reference evidence="10" key="1">
    <citation type="submission" date="2021-04" db="EMBL/GenBank/DDBJ databases">
        <authorList>
            <person name="Rodrigo-Torres L."/>
            <person name="Arahal R. D."/>
            <person name="Lucena T."/>
        </authorList>
    </citation>
    <scope>NUCLEOTIDE SEQUENCE</scope>
    <source>
        <strain evidence="10">AS29M-1</strain>
    </source>
</reference>
<keyword evidence="7" id="KW-0067">ATP-binding</keyword>
<evidence type="ECO:0000256" key="3">
    <source>
        <dbReference type="ARBA" id="ARBA00022553"/>
    </source>
</evidence>
<keyword evidence="3" id="KW-0597">Phosphoprotein</keyword>
<evidence type="ECO:0000313" key="11">
    <source>
        <dbReference type="Proteomes" id="UP000683507"/>
    </source>
</evidence>
<proteinExistence type="predicted"/>
<evidence type="ECO:0000313" key="10">
    <source>
        <dbReference type="EMBL" id="CAG5083332.1"/>
    </source>
</evidence>
<feature type="transmembrane region" description="Helical" evidence="8">
    <location>
        <begin position="161"/>
        <end position="183"/>
    </location>
</feature>
<keyword evidence="11" id="KW-1185">Reference proteome</keyword>
<feature type="transmembrane region" description="Helical" evidence="8">
    <location>
        <begin position="76"/>
        <end position="96"/>
    </location>
</feature>
<keyword evidence="8" id="KW-0472">Membrane</keyword>
<evidence type="ECO:0000256" key="4">
    <source>
        <dbReference type="ARBA" id="ARBA00022679"/>
    </source>
</evidence>
<feature type="transmembrane region" description="Helical" evidence="8">
    <location>
        <begin position="24"/>
        <end position="45"/>
    </location>
</feature>
<evidence type="ECO:0000256" key="1">
    <source>
        <dbReference type="ARBA" id="ARBA00000085"/>
    </source>
</evidence>
<organism evidence="10 11">
    <name type="scientific">Parvicella tangerina</name>
    <dbReference type="NCBI Taxonomy" id="2829795"/>
    <lineage>
        <taxon>Bacteria</taxon>
        <taxon>Pseudomonadati</taxon>
        <taxon>Bacteroidota</taxon>
        <taxon>Flavobacteriia</taxon>
        <taxon>Flavobacteriales</taxon>
        <taxon>Parvicellaceae</taxon>
        <taxon>Parvicella</taxon>
    </lineage>
</organism>
<evidence type="ECO:0000256" key="6">
    <source>
        <dbReference type="ARBA" id="ARBA00022777"/>
    </source>
</evidence>
<dbReference type="InterPro" id="IPR011495">
    <property type="entry name" value="Sig_transdc_His_kin_sub2_dim/P"/>
</dbReference>
<dbReference type="Gene3D" id="3.30.565.10">
    <property type="entry name" value="Histidine kinase-like ATPase, C-terminal domain"/>
    <property type="match status" value="1"/>
</dbReference>
<dbReference type="EC" id="2.7.13.3" evidence="2"/>
<dbReference type="InterPro" id="IPR036890">
    <property type="entry name" value="HATPase_C_sf"/>
</dbReference>
<gene>
    <name evidence="10" type="ORF">CRYO30217_02165</name>
</gene>
<dbReference type="EMBL" id="OU015584">
    <property type="protein sequence ID" value="CAG5083332.1"/>
    <property type="molecule type" value="Genomic_DNA"/>
</dbReference>
<accession>A0A916NS96</accession>
<evidence type="ECO:0000256" key="7">
    <source>
        <dbReference type="ARBA" id="ARBA00022840"/>
    </source>
</evidence>
<keyword evidence="8" id="KW-0812">Transmembrane</keyword>
<evidence type="ECO:0000256" key="2">
    <source>
        <dbReference type="ARBA" id="ARBA00012438"/>
    </source>
</evidence>
<dbReference type="Pfam" id="PF07568">
    <property type="entry name" value="HisKA_2"/>
    <property type="match status" value="1"/>
</dbReference>
<dbReference type="PANTHER" id="PTHR41523">
    <property type="entry name" value="TWO-COMPONENT SYSTEM SENSOR PROTEIN"/>
    <property type="match status" value="1"/>
</dbReference>
<keyword evidence="4" id="KW-0808">Transferase</keyword>
<feature type="transmembrane region" description="Helical" evidence="8">
    <location>
        <begin position="124"/>
        <end position="141"/>
    </location>
</feature>
<dbReference type="GO" id="GO:0004673">
    <property type="term" value="F:protein histidine kinase activity"/>
    <property type="evidence" value="ECO:0007669"/>
    <property type="project" value="UniProtKB-EC"/>
</dbReference>
<dbReference type="KEGG" id="ptan:CRYO30217_02165"/>
<dbReference type="Gene3D" id="3.30.450.20">
    <property type="entry name" value="PAS domain"/>
    <property type="match status" value="1"/>
</dbReference>
<feature type="transmembrane region" description="Helical" evidence="8">
    <location>
        <begin position="51"/>
        <end position="69"/>
    </location>
</feature>
<dbReference type="AlphaFoldDB" id="A0A916NS96"/>
<protein>
    <recommendedName>
        <fullName evidence="2">histidine kinase</fullName>
        <ecNumber evidence="2">2.7.13.3</ecNumber>
    </recommendedName>
</protein>
<feature type="domain" description="Signal transduction histidine kinase subgroup 2 dimerisation and phosphoacceptor" evidence="9">
    <location>
        <begin position="217"/>
        <end position="292"/>
    </location>
</feature>
<dbReference type="Proteomes" id="UP000683507">
    <property type="component" value="Chromosome"/>
</dbReference>
<dbReference type="SUPFAM" id="SSF55874">
    <property type="entry name" value="ATPase domain of HSP90 chaperone/DNA topoisomerase II/histidine kinase"/>
    <property type="match status" value="1"/>
</dbReference>
<comment type="catalytic activity">
    <reaction evidence="1">
        <text>ATP + protein L-histidine = ADP + protein N-phospho-L-histidine.</text>
        <dbReference type="EC" id="2.7.13.3"/>
    </reaction>
</comment>
<name>A0A916NS96_9FLAO</name>
<evidence type="ECO:0000259" key="9">
    <source>
        <dbReference type="Pfam" id="PF07568"/>
    </source>
</evidence>
<evidence type="ECO:0000256" key="5">
    <source>
        <dbReference type="ARBA" id="ARBA00022741"/>
    </source>
</evidence>
<dbReference type="RefSeq" id="WP_258542390.1">
    <property type="nucleotide sequence ID" value="NZ_OU015584.1"/>
</dbReference>
<sequence length="406" mass="46298">MGNDLVFNPEKELGKYLKEVKYKLALQLSILFTVIFSLLTIAHIFESTENLIMMGSGFVICGVSFLYTYFTKDHKLVYWTFSILGVNLVGFAMNFLPTVTHFGDFIWMFSALALAFYGLPRKIAFLLLGIAICYIGLFTFLHVNESIETIQPRTTIQKVSLFAELVAGVGSGVYIVILMTRFYKFSEESILSANAALRKQNETIKAQDKEKSTLVKEVHHRVKNNLQIISSLLRMQSNEIQNEEAGKHFEEAVNRVMTMSLIHQKLYQGESLSDIKLKEYFEELTFDLMKVYGSEKNISVDLELEIDEIGLKSIVPIGLLFNELLSNSFKHAFVTMKSGNIAVKFSKDGSKYSMTYKDTGKWKDDSNTGFGVELIDTLTEQLEGSYELKRDEFGTTYLFEFRNLDE</sequence>